<keyword evidence="1" id="KW-0129">CBS domain</keyword>
<reference evidence="4" key="1">
    <citation type="submission" date="2016-11" db="EMBL/GenBank/DDBJ databases">
        <authorList>
            <person name="Shukria A."/>
            <person name="Stevens D.C."/>
        </authorList>
    </citation>
    <scope>NUCLEOTIDE SEQUENCE [LARGE SCALE GENOMIC DNA]</scope>
    <source>
        <strain evidence="4">Cbfe23</strain>
    </source>
</reference>
<dbReference type="InterPro" id="IPR000644">
    <property type="entry name" value="CBS_dom"/>
</dbReference>
<organism evidence="3 4">
    <name type="scientific">Cystobacter ferrugineus</name>
    <dbReference type="NCBI Taxonomy" id="83449"/>
    <lineage>
        <taxon>Bacteria</taxon>
        <taxon>Pseudomonadati</taxon>
        <taxon>Myxococcota</taxon>
        <taxon>Myxococcia</taxon>
        <taxon>Myxococcales</taxon>
        <taxon>Cystobacterineae</taxon>
        <taxon>Archangiaceae</taxon>
        <taxon>Cystobacter</taxon>
    </lineage>
</organism>
<dbReference type="InterPro" id="IPR046342">
    <property type="entry name" value="CBS_dom_sf"/>
</dbReference>
<dbReference type="SUPFAM" id="SSF54631">
    <property type="entry name" value="CBS-domain pair"/>
    <property type="match status" value="1"/>
</dbReference>
<dbReference type="Gene3D" id="3.10.580.10">
    <property type="entry name" value="CBS-domain"/>
    <property type="match status" value="1"/>
</dbReference>
<dbReference type="STRING" id="83449.BON30_40180"/>
<dbReference type="Pfam" id="PF00571">
    <property type="entry name" value="CBS"/>
    <property type="match status" value="1"/>
</dbReference>
<comment type="caution">
    <text evidence="3">The sequence shown here is derived from an EMBL/GenBank/DDBJ whole genome shotgun (WGS) entry which is preliminary data.</text>
</comment>
<evidence type="ECO:0000259" key="2">
    <source>
        <dbReference type="PROSITE" id="PS51371"/>
    </source>
</evidence>
<keyword evidence="4" id="KW-1185">Reference proteome</keyword>
<dbReference type="PROSITE" id="PS51371">
    <property type="entry name" value="CBS"/>
    <property type="match status" value="1"/>
</dbReference>
<protein>
    <recommendedName>
        <fullName evidence="2">CBS domain-containing protein</fullName>
    </recommendedName>
</protein>
<dbReference type="OrthoDB" id="5521324at2"/>
<proteinExistence type="predicted"/>
<evidence type="ECO:0000313" key="3">
    <source>
        <dbReference type="EMBL" id="OJH35270.1"/>
    </source>
</evidence>
<gene>
    <name evidence="3" type="ORF">BON30_40180</name>
</gene>
<accession>A0A1L9AZ36</accession>
<dbReference type="AlphaFoldDB" id="A0A1L9AZ36"/>
<dbReference type="EMBL" id="MPIN01000015">
    <property type="protein sequence ID" value="OJH35270.1"/>
    <property type="molecule type" value="Genomic_DNA"/>
</dbReference>
<dbReference type="Proteomes" id="UP000182229">
    <property type="component" value="Unassembled WGS sequence"/>
</dbReference>
<evidence type="ECO:0000256" key="1">
    <source>
        <dbReference type="PROSITE-ProRule" id="PRU00703"/>
    </source>
</evidence>
<feature type="domain" description="CBS" evidence="2">
    <location>
        <begin position="1"/>
        <end position="68"/>
    </location>
</feature>
<reference evidence="3 4" key="2">
    <citation type="submission" date="2016-12" db="EMBL/GenBank/DDBJ databases">
        <title>Draft Genome Sequence of Cystobacter ferrugineus Strain Cbfe23.</title>
        <authorList>
            <person name="Akbar S."/>
            <person name="Dowd S.E."/>
            <person name="Stevens D.C."/>
        </authorList>
    </citation>
    <scope>NUCLEOTIDE SEQUENCE [LARGE SCALE GENOMIC DNA]</scope>
    <source>
        <strain evidence="3 4">Cbfe23</strain>
    </source>
</reference>
<name>A0A1L9AZ36_9BACT</name>
<sequence length="107" mass="11974">MTNRIETQVEAMPDIILYPRDTVMRALEVMHRYGVHLLPVVEERHGEVLGHVTLEELRRLGNTLPLARMTEILTARAALASEGIAAARPPRVAFVPEGQGSRSTWVH</sequence>
<evidence type="ECO:0000313" key="4">
    <source>
        <dbReference type="Proteomes" id="UP000182229"/>
    </source>
</evidence>